<dbReference type="AlphaFoldDB" id="A0A0R3TME7"/>
<dbReference type="OrthoDB" id="4189at2759"/>
<gene>
    <name evidence="7" type="ORF">HNAJ_LOCUS8483</name>
</gene>
<dbReference type="InterPro" id="IPR050687">
    <property type="entry name" value="Dynein_IC"/>
</dbReference>
<accession>A0A0R3TME7</accession>
<dbReference type="GO" id="GO:0045504">
    <property type="term" value="F:dynein heavy chain binding"/>
    <property type="evidence" value="ECO:0007669"/>
    <property type="project" value="TreeGrafter"/>
</dbReference>
<evidence type="ECO:0000256" key="5">
    <source>
        <dbReference type="PROSITE-ProRule" id="PRU00221"/>
    </source>
</evidence>
<dbReference type="InterPro" id="IPR001680">
    <property type="entry name" value="WD40_rpt"/>
</dbReference>
<feature type="repeat" description="WD" evidence="5">
    <location>
        <begin position="469"/>
        <end position="509"/>
    </location>
</feature>
<dbReference type="InterPro" id="IPR036322">
    <property type="entry name" value="WD40_repeat_dom_sf"/>
</dbReference>
<reference evidence="9" key="1">
    <citation type="submission" date="2017-02" db="UniProtKB">
        <authorList>
            <consortium name="WormBaseParasite"/>
        </authorList>
    </citation>
    <scope>IDENTIFICATION</scope>
</reference>
<dbReference type="EMBL" id="UZAE01012302">
    <property type="protein sequence ID" value="VDO04454.1"/>
    <property type="molecule type" value="Genomic_DNA"/>
</dbReference>
<dbReference type="GO" id="GO:0005868">
    <property type="term" value="C:cytoplasmic dynein complex"/>
    <property type="evidence" value="ECO:0007669"/>
    <property type="project" value="TreeGrafter"/>
</dbReference>
<protein>
    <submittedName>
        <fullName evidence="9">WD_REPEATS_REGION domain-containing protein</fullName>
    </submittedName>
</protein>
<dbReference type="Proteomes" id="UP000278807">
    <property type="component" value="Unassembled WGS sequence"/>
</dbReference>
<proteinExistence type="predicted"/>
<keyword evidence="4" id="KW-0677">Repeat</keyword>
<dbReference type="SUPFAM" id="SSF50978">
    <property type="entry name" value="WD40 repeat-like"/>
    <property type="match status" value="1"/>
</dbReference>
<keyword evidence="3 5" id="KW-0853">WD repeat</keyword>
<dbReference type="PROSITE" id="PS50082">
    <property type="entry name" value="WD_REPEATS_2"/>
    <property type="match status" value="1"/>
</dbReference>
<dbReference type="GO" id="GO:0045503">
    <property type="term" value="F:dynein light chain binding"/>
    <property type="evidence" value="ECO:0007669"/>
    <property type="project" value="TreeGrafter"/>
</dbReference>
<keyword evidence="8" id="KW-1185">Reference proteome</keyword>
<dbReference type="GO" id="GO:0010970">
    <property type="term" value="P:transport along microtubule"/>
    <property type="evidence" value="ECO:0007669"/>
    <property type="project" value="TreeGrafter"/>
</dbReference>
<feature type="coiled-coil region" evidence="6">
    <location>
        <begin position="1"/>
        <end position="31"/>
    </location>
</feature>
<evidence type="ECO:0000313" key="7">
    <source>
        <dbReference type="EMBL" id="VDO04454.1"/>
    </source>
</evidence>
<comment type="subcellular location">
    <subcellularLocation>
        <location evidence="1">Cytoplasm</location>
    </subcellularLocation>
</comment>
<keyword evidence="2" id="KW-0963">Cytoplasm</keyword>
<dbReference type="GO" id="GO:0005737">
    <property type="term" value="C:cytoplasm"/>
    <property type="evidence" value="ECO:0007669"/>
    <property type="project" value="UniProtKB-SubCell"/>
</dbReference>
<organism evidence="9">
    <name type="scientific">Rodentolepis nana</name>
    <name type="common">Dwarf tapeworm</name>
    <name type="synonym">Hymenolepis nana</name>
    <dbReference type="NCBI Taxonomy" id="102285"/>
    <lineage>
        <taxon>Eukaryota</taxon>
        <taxon>Metazoa</taxon>
        <taxon>Spiralia</taxon>
        <taxon>Lophotrochozoa</taxon>
        <taxon>Platyhelminthes</taxon>
        <taxon>Cestoda</taxon>
        <taxon>Eucestoda</taxon>
        <taxon>Cyclophyllidea</taxon>
        <taxon>Hymenolepididae</taxon>
        <taxon>Rodentolepis</taxon>
    </lineage>
</organism>
<dbReference type="SMART" id="SM00320">
    <property type="entry name" value="WD40"/>
    <property type="match status" value="4"/>
</dbReference>
<sequence>MSLATDRKAELEQKKERLRALREEKFRREELRRQGLSGFSSTPSSTADLHGEADALLKNLGIGPLNEPDVSDISMVSLVPNEEATKPVPITKRPKKLQYCLVSEFDVQPHPRDSYAKETQTIAININPDAGTMDYYVLTYDDSPAEHDGHLVGTPSEDERVDAKMLKSVHGEIPKQSAPIPKEELEESVLVELTEEQKQQMLLSEGFRSFFDRSSRIVERALCEKSQFYQSDLESSPQTGESRENLLPHVLDLYSERWSSKRTVVDLDWSPVFPELLLAAYSANEETNQEPAGCCMVWNLKFPTRGSPEFRFHCNEPITAAAMVRFHPNLVIGGTYSGQVVLWDSRSNKRTPVQRSTFTAVAHTQPVNSVQVIGSQNAHNAITLSSDGTMCSWSLDMLGAPREHIRLCENPDIPPGIFDLYSTCMAFFAGDQNNFVVGTESGNIYTDQRHSSRTADGHGGSGGRRLQSYRGHSTVVSGIATHPSSCAISFSHIFLSSSLDWTVRLWSVRDHHTPLHTFDDYSECVYGVDWSPIHPALFAACDGTGRLDIWNLNDDIEVPTAQWINKKHWAMNKVKWDITGQHIAAGDDEGHVHVCAVASQLAVPGPEDATRLAHVFSNLKATSTNQNGFF</sequence>
<evidence type="ECO:0000313" key="9">
    <source>
        <dbReference type="WBParaSite" id="HNAJ_0000848701-mRNA-1"/>
    </source>
</evidence>
<dbReference type="Pfam" id="PF00400">
    <property type="entry name" value="WD40"/>
    <property type="match status" value="2"/>
</dbReference>
<reference evidence="7 8" key="2">
    <citation type="submission" date="2018-11" db="EMBL/GenBank/DDBJ databases">
        <authorList>
            <consortium name="Pathogen Informatics"/>
        </authorList>
    </citation>
    <scope>NUCLEOTIDE SEQUENCE [LARGE SCALE GENOMIC DNA]</scope>
</reference>
<dbReference type="PANTHER" id="PTHR12442">
    <property type="entry name" value="DYNEIN INTERMEDIATE CHAIN"/>
    <property type="match status" value="1"/>
</dbReference>
<dbReference type="WBParaSite" id="HNAJ_0000848701-mRNA-1">
    <property type="protein sequence ID" value="HNAJ_0000848701-mRNA-1"/>
    <property type="gene ID" value="HNAJ_0000848701"/>
</dbReference>
<dbReference type="STRING" id="102285.A0A0R3TME7"/>
<dbReference type="InterPro" id="IPR015943">
    <property type="entry name" value="WD40/YVTN_repeat-like_dom_sf"/>
</dbReference>
<evidence type="ECO:0000313" key="8">
    <source>
        <dbReference type="Proteomes" id="UP000278807"/>
    </source>
</evidence>
<keyword evidence="6" id="KW-0175">Coiled coil</keyword>
<evidence type="ECO:0000256" key="2">
    <source>
        <dbReference type="ARBA" id="ARBA00022490"/>
    </source>
</evidence>
<evidence type="ECO:0000256" key="3">
    <source>
        <dbReference type="ARBA" id="ARBA00022574"/>
    </source>
</evidence>
<dbReference type="PANTHER" id="PTHR12442:SF22">
    <property type="entry name" value="CYTOPLASMIC DYNEIN 1 INTERMEDIATE CHAIN-RELATED"/>
    <property type="match status" value="1"/>
</dbReference>
<evidence type="ECO:0000256" key="6">
    <source>
        <dbReference type="SAM" id="Coils"/>
    </source>
</evidence>
<evidence type="ECO:0000256" key="4">
    <source>
        <dbReference type="ARBA" id="ARBA00022737"/>
    </source>
</evidence>
<evidence type="ECO:0000256" key="1">
    <source>
        <dbReference type="ARBA" id="ARBA00004496"/>
    </source>
</evidence>
<name>A0A0R3TME7_RODNA</name>
<dbReference type="Gene3D" id="2.130.10.10">
    <property type="entry name" value="YVTN repeat-like/Quinoprotein amine dehydrogenase"/>
    <property type="match status" value="2"/>
</dbReference>